<dbReference type="Proteomes" id="UP000005945">
    <property type="component" value="Unassembled WGS sequence"/>
</dbReference>
<comment type="caution">
    <text evidence="1">The sequence shown here is derived from an EMBL/GenBank/DDBJ whole genome shotgun (WGS) entry which is preliminary data.</text>
</comment>
<evidence type="ECO:0000313" key="1">
    <source>
        <dbReference type="EMBL" id="EDP21022.1"/>
    </source>
</evidence>
<gene>
    <name evidence="1" type="ORF">FAEPRAM212_02350</name>
</gene>
<accession>A8SDW3</accession>
<dbReference type="Pfam" id="PF13289">
    <property type="entry name" value="SIR2_2"/>
    <property type="match status" value="1"/>
</dbReference>
<protein>
    <submittedName>
        <fullName evidence="1">Uncharacterized protein</fullName>
    </submittedName>
</protein>
<dbReference type="RefSeq" id="WP_005920893.1">
    <property type="nucleotide sequence ID" value="NZ_DS483482.1"/>
</dbReference>
<reference evidence="1 2" key="2">
    <citation type="submission" date="2007-09" db="EMBL/GenBank/DDBJ databases">
        <authorList>
            <person name="Fulton L."/>
            <person name="Clifton S."/>
            <person name="Fulton B."/>
            <person name="Xu J."/>
            <person name="Minx P."/>
            <person name="Pepin K.H."/>
            <person name="Johnson M."/>
            <person name="Thiruvilangam P."/>
            <person name="Bhonagiri V."/>
            <person name="Nash W.E."/>
            <person name="Mardis E.R."/>
            <person name="Wilson R.K."/>
        </authorList>
    </citation>
    <scope>NUCLEOTIDE SEQUENCE [LARGE SCALE GENOMIC DNA]</scope>
    <source>
        <strain evidence="1 2">M21/2</strain>
    </source>
</reference>
<reference evidence="1 2" key="1">
    <citation type="submission" date="2007-09" db="EMBL/GenBank/DDBJ databases">
        <title>Draft genome sequence of Faecalibacterium prausnitzii M21/2.</title>
        <authorList>
            <person name="Sudarsanam P."/>
            <person name="Ley R."/>
            <person name="Guruge J."/>
            <person name="Turnbaugh P.J."/>
            <person name="Mahowald M."/>
            <person name="Liep D."/>
            <person name="Gordon J."/>
        </authorList>
    </citation>
    <scope>NUCLEOTIDE SEQUENCE [LARGE SCALE GENOMIC DNA]</scope>
    <source>
        <strain evidence="1 2">M21/2</strain>
    </source>
</reference>
<sequence length="443" mass="51471">MKDLIYLEGAEGMEKLASYAVARNLIPFFGAGFSAGAEALNGSVPDCTAAQEYMKKALIEENPECANYLAELDFTGIAGEFYNDVSELKRARYFEDNFTDVKLGDNLKAFLHEIDWPYAYTINFDDGIEQSVPEGNTKFRIVLPYRGFRKPRSSVRLLYKLHGDAEYECRYYRNSDRTVDKNIIFSSDQYLQSITDEENRDMLNALKSDFSTRIVLFIGCSLQDEQDIRFVYNQCKEECTPGSMRIVVRTEKPSVTEKGNLMRHGISHVLLVDNYVRFYTEFLNKYKELKEQQSQIYRFYNPAIRQVDDKQEALELLSHGTAFNTERNSFDWSKLYVTRDITVQVIQELESYDCMVIEGRRFSGKTAVLCEICKKTPQYGHYYFPSKFVPDEQVVTNLITNTKQGLFLFDSNSISHEVYHYIIDSSDLIKPERTQDYYCDQFQ</sequence>
<dbReference type="EMBL" id="ABED02000028">
    <property type="protein sequence ID" value="EDP21022.1"/>
    <property type="molecule type" value="Genomic_DNA"/>
</dbReference>
<dbReference type="AlphaFoldDB" id="A8SDW3"/>
<evidence type="ECO:0000313" key="2">
    <source>
        <dbReference type="Proteomes" id="UP000005945"/>
    </source>
</evidence>
<organism evidence="1 2">
    <name type="scientific">Faecalibacterium prausnitzii M21/2</name>
    <dbReference type="NCBI Taxonomy" id="411485"/>
    <lineage>
        <taxon>Bacteria</taxon>
        <taxon>Bacillati</taxon>
        <taxon>Bacillota</taxon>
        <taxon>Clostridia</taxon>
        <taxon>Eubacteriales</taxon>
        <taxon>Oscillospiraceae</taxon>
        <taxon>Faecalibacterium</taxon>
    </lineage>
</organism>
<dbReference type="GeneID" id="75067148"/>
<name>A8SDW3_9FIRM</name>
<proteinExistence type="predicted"/>
<dbReference type="HOGENOM" id="CLU_617842_0_0_9"/>